<dbReference type="RefSeq" id="WP_179547293.1">
    <property type="nucleotide sequence ID" value="NZ_BSEW01000001.1"/>
</dbReference>
<reference evidence="1 2" key="1">
    <citation type="submission" date="2020-07" db="EMBL/GenBank/DDBJ databases">
        <title>Sequencing the genomes of 1000 actinobacteria strains.</title>
        <authorList>
            <person name="Klenk H.-P."/>
        </authorList>
    </citation>
    <scope>NUCLEOTIDE SEQUENCE [LARGE SCALE GENOMIC DNA]</scope>
    <source>
        <strain evidence="1 2">DSM 26474</strain>
    </source>
</reference>
<comment type="caution">
    <text evidence="1">The sequence shown here is derived from an EMBL/GenBank/DDBJ whole genome shotgun (WGS) entry which is preliminary data.</text>
</comment>
<sequence>MQQGVTLDGRSGGDAALDALFASALAAAGPQDAGPHAAVEFARRQGADAPAPGRGRTARYLETLATLGAADVALARVVEPQLDALAILAECPDPIDLVGIGADSDSTWGVFAAEGPGVRLTAVPDARGWTLSGTKPWCSLAGDLSHALVTAHVELPDGASERRLFAVALQRGGVIVHPEAWVSRGMPTVPSGPVDFDAVPAVPVGAPGWYLERDGFEWGGIGVAACWFGGAVGVARRVLDAAGRRDDDLGALHAGRCAAALFAARSVLAAAASRIDAAGMGRDEARELAQGVRSVVRGACETVLREAAHALGPAPLALDAAYAARVADLELYLLQDHGARDELRLGRMLVERARREAGAVAPGVEGGIR</sequence>
<evidence type="ECO:0000313" key="2">
    <source>
        <dbReference type="Proteomes" id="UP000549913"/>
    </source>
</evidence>
<dbReference type="EMBL" id="JACCBM010000001">
    <property type="protein sequence ID" value="NYD70087.1"/>
    <property type="molecule type" value="Genomic_DNA"/>
</dbReference>
<gene>
    <name evidence="1" type="ORF">BJ984_001245</name>
</gene>
<protein>
    <submittedName>
        <fullName evidence="1">Alkylation response protein AidB-like acyl-CoA dehydrogenase</fullName>
    </submittedName>
</protein>
<dbReference type="Proteomes" id="UP000549913">
    <property type="component" value="Unassembled WGS sequence"/>
</dbReference>
<proteinExistence type="predicted"/>
<dbReference type="InterPro" id="IPR046373">
    <property type="entry name" value="Acyl-CoA_Oxase/DH_mid-dom_sf"/>
</dbReference>
<keyword evidence="2" id="KW-1185">Reference proteome</keyword>
<dbReference type="Gene3D" id="2.40.110.10">
    <property type="entry name" value="Butyryl-CoA Dehydrogenase, subunit A, domain 2"/>
    <property type="match status" value="1"/>
</dbReference>
<name>A0A852SMP6_9MICO</name>
<dbReference type="InterPro" id="IPR009100">
    <property type="entry name" value="AcylCoA_DH/oxidase_NM_dom_sf"/>
</dbReference>
<organism evidence="1 2">
    <name type="scientific">Herbiconiux flava</name>
    <dbReference type="NCBI Taxonomy" id="881268"/>
    <lineage>
        <taxon>Bacteria</taxon>
        <taxon>Bacillati</taxon>
        <taxon>Actinomycetota</taxon>
        <taxon>Actinomycetes</taxon>
        <taxon>Micrococcales</taxon>
        <taxon>Microbacteriaceae</taxon>
        <taxon>Herbiconiux</taxon>
    </lineage>
</organism>
<dbReference type="GO" id="GO:0016627">
    <property type="term" value="F:oxidoreductase activity, acting on the CH-CH group of donors"/>
    <property type="evidence" value="ECO:0007669"/>
    <property type="project" value="InterPro"/>
</dbReference>
<accession>A0A852SMP6</accession>
<dbReference type="SUPFAM" id="SSF56645">
    <property type="entry name" value="Acyl-CoA dehydrogenase NM domain-like"/>
    <property type="match status" value="1"/>
</dbReference>
<evidence type="ECO:0000313" key="1">
    <source>
        <dbReference type="EMBL" id="NYD70087.1"/>
    </source>
</evidence>
<dbReference type="AlphaFoldDB" id="A0A852SMP6"/>